<sequence length="189" mass="20655">MSEKLKMLAGKPYNPFDKELLKLRVNARKLTEAFNTTSISKLSNRKKLLKQLFGRAGENLFIEPNFQCDYGVNIHLGENFYANYNCVILDAAEVKIGDNCFIGPQVGIYTSSHPIEPSPRNQGVQFAKAINIGDNCWIGGHASILPGVSIGHNVVIAAGAVVTKSFSDNVVLAGNPARIVKHIKDVETE</sequence>
<evidence type="ECO:0000256" key="5">
    <source>
        <dbReference type="RuleBase" id="RU367021"/>
    </source>
</evidence>
<dbReference type="AlphaFoldDB" id="A0A0J8GRH9"/>
<comment type="caution">
    <text evidence="7">The sequence shown here is derived from an EMBL/GenBank/DDBJ whole genome shotgun (WGS) entry which is preliminary data.</text>
</comment>
<comment type="similarity">
    <text evidence="1 5">Belongs to the transferase hexapeptide repeat family.</text>
</comment>
<dbReference type="GO" id="GO:0008870">
    <property type="term" value="F:galactoside O-acetyltransferase activity"/>
    <property type="evidence" value="ECO:0007669"/>
    <property type="project" value="TreeGrafter"/>
</dbReference>
<dbReference type="SUPFAM" id="SSF51161">
    <property type="entry name" value="Trimeric LpxA-like enzymes"/>
    <property type="match status" value="1"/>
</dbReference>
<dbReference type="EMBL" id="LAZL01000011">
    <property type="protein sequence ID" value="KMT65430.1"/>
    <property type="molecule type" value="Genomic_DNA"/>
</dbReference>
<dbReference type="Pfam" id="PF12464">
    <property type="entry name" value="Mac"/>
    <property type="match status" value="1"/>
</dbReference>
<accession>A0A0J8GRH9</accession>
<keyword evidence="4 5" id="KW-0012">Acyltransferase</keyword>
<keyword evidence="8" id="KW-1185">Reference proteome</keyword>
<evidence type="ECO:0000256" key="3">
    <source>
        <dbReference type="ARBA" id="ARBA00022737"/>
    </source>
</evidence>
<dbReference type="RefSeq" id="WP_048691687.1">
    <property type="nucleotide sequence ID" value="NZ_KQ130488.1"/>
</dbReference>
<dbReference type="Pfam" id="PF00132">
    <property type="entry name" value="Hexapep"/>
    <property type="match status" value="1"/>
</dbReference>
<dbReference type="InterPro" id="IPR011004">
    <property type="entry name" value="Trimer_LpxA-like_sf"/>
</dbReference>
<dbReference type="SMART" id="SM01266">
    <property type="entry name" value="Mac"/>
    <property type="match status" value="1"/>
</dbReference>
<dbReference type="Gene3D" id="2.160.10.10">
    <property type="entry name" value="Hexapeptide repeat proteins"/>
    <property type="match status" value="1"/>
</dbReference>
<evidence type="ECO:0000256" key="4">
    <source>
        <dbReference type="ARBA" id="ARBA00023315"/>
    </source>
</evidence>
<dbReference type="CDD" id="cd03357">
    <property type="entry name" value="LbH_MAT_GAT"/>
    <property type="match status" value="1"/>
</dbReference>
<reference evidence="7 8" key="1">
    <citation type="submission" date="2015-04" db="EMBL/GenBank/DDBJ databases">
        <title>Draft Genome Sequence of the Novel Agar-Digesting Marine Bacterium Q1.</title>
        <authorList>
            <person name="Li Y."/>
            <person name="Li D."/>
            <person name="Chen G."/>
            <person name="Du Z."/>
        </authorList>
    </citation>
    <scope>NUCLEOTIDE SEQUENCE [LARGE SCALE GENOMIC DNA]</scope>
    <source>
        <strain evidence="7 8">Q1</strain>
    </source>
</reference>
<evidence type="ECO:0000313" key="7">
    <source>
        <dbReference type="EMBL" id="KMT65430.1"/>
    </source>
</evidence>
<dbReference type="FunFam" id="2.160.10.10:FF:000008">
    <property type="entry name" value="Maltose O-acetyltransferase"/>
    <property type="match status" value="1"/>
</dbReference>
<dbReference type="PANTHER" id="PTHR43017:SF1">
    <property type="entry name" value="ACETYLTRANSFERASE YJL218W-RELATED"/>
    <property type="match status" value="1"/>
</dbReference>
<name>A0A0J8GRH9_9ALTE</name>
<protein>
    <recommendedName>
        <fullName evidence="5">Acetyltransferase</fullName>
        <ecNumber evidence="5">2.3.1.-</ecNumber>
    </recommendedName>
</protein>
<proteinExistence type="inferred from homology"/>
<keyword evidence="2 5" id="KW-0808">Transferase</keyword>
<evidence type="ECO:0000313" key="8">
    <source>
        <dbReference type="Proteomes" id="UP000037600"/>
    </source>
</evidence>
<organism evidence="7 8">
    <name type="scientific">Catenovulum maritimum</name>
    <dbReference type="NCBI Taxonomy" id="1513271"/>
    <lineage>
        <taxon>Bacteria</taxon>
        <taxon>Pseudomonadati</taxon>
        <taxon>Pseudomonadota</taxon>
        <taxon>Gammaproteobacteria</taxon>
        <taxon>Alteromonadales</taxon>
        <taxon>Alteromonadaceae</taxon>
        <taxon>Catenovulum</taxon>
    </lineage>
</organism>
<dbReference type="Proteomes" id="UP000037600">
    <property type="component" value="Unassembled WGS sequence"/>
</dbReference>
<dbReference type="InterPro" id="IPR024688">
    <property type="entry name" value="Mac_dom"/>
</dbReference>
<dbReference type="Pfam" id="PF14602">
    <property type="entry name" value="Hexapep_2"/>
    <property type="match status" value="1"/>
</dbReference>
<evidence type="ECO:0000256" key="1">
    <source>
        <dbReference type="ARBA" id="ARBA00007274"/>
    </source>
</evidence>
<feature type="domain" description="Maltose/galactoside acetyltransferase" evidence="6">
    <location>
        <begin position="4"/>
        <end position="58"/>
    </location>
</feature>
<dbReference type="InterPro" id="IPR039369">
    <property type="entry name" value="LacA-like"/>
</dbReference>
<dbReference type="EC" id="2.3.1.-" evidence="5"/>
<evidence type="ECO:0000256" key="2">
    <source>
        <dbReference type="ARBA" id="ARBA00022679"/>
    </source>
</evidence>
<keyword evidence="3" id="KW-0677">Repeat</keyword>
<evidence type="ECO:0000259" key="6">
    <source>
        <dbReference type="SMART" id="SM01266"/>
    </source>
</evidence>
<dbReference type="STRING" id="1513271.XM47_08730"/>
<dbReference type="PATRIC" id="fig|1513271.3.peg.1780"/>
<dbReference type="PANTHER" id="PTHR43017">
    <property type="entry name" value="GALACTOSIDE O-ACETYLTRANSFERASE"/>
    <property type="match status" value="1"/>
</dbReference>
<dbReference type="OrthoDB" id="9815592at2"/>
<gene>
    <name evidence="7" type="ORF">XM47_08730</name>
</gene>
<dbReference type="InterPro" id="IPR001451">
    <property type="entry name" value="Hexapep"/>
</dbReference>